<dbReference type="HOGENOM" id="CLU_2137595_0_0_1"/>
<evidence type="ECO:0000313" key="1">
    <source>
        <dbReference type="EnsemblPlants" id="ORUFI02G40130.1"/>
    </source>
</evidence>
<sequence>MLAGSGDAGHNDGGFAGERWRGAAVVVDLASGDATTTMAMSGADDHNDMGIWGMCTGGLTGRGDTRGSDSSNASLRAVASRLPSPGAALQAFPLQARFLACGTTHSATSSARL</sequence>
<evidence type="ECO:0000313" key="2">
    <source>
        <dbReference type="Proteomes" id="UP000008022"/>
    </source>
</evidence>
<dbReference type="AlphaFoldDB" id="A0A0E0NNC5"/>
<reference evidence="2" key="1">
    <citation type="submission" date="2013-06" db="EMBL/GenBank/DDBJ databases">
        <authorList>
            <person name="Zhao Q."/>
        </authorList>
    </citation>
    <scope>NUCLEOTIDE SEQUENCE</scope>
    <source>
        <strain evidence="2">cv. W1943</strain>
    </source>
</reference>
<dbReference type="Proteomes" id="UP000008022">
    <property type="component" value="Unassembled WGS sequence"/>
</dbReference>
<dbReference type="EnsemblPlants" id="ORUFI02G40130.1">
    <property type="protein sequence ID" value="ORUFI02G40130.1"/>
    <property type="gene ID" value="ORUFI02G40130"/>
</dbReference>
<reference evidence="1" key="2">
    <citation type="submission" date="2015-06" db="UniProtKB">
        <authorList>
            <consortium name="EnsemblPlants"/>
        </authorList>
    </citation>
    <scope>IDENTIFICATION</scope>
</reference>
<accession>A0A0E0NNC5</accession>
<protein>
    <submittedName>
        <fullName evidence="1">Uncharacterized protein</fullName>
    </submittedName>
</protein>
<keyword evidence="2" id="KW-1185">Reference proteome</keyword>
<organism evidence="1 2">
    <name type="scientific">Oryza rufipogon</name>
    <name type="common">Brownbeard rice</name>
    <name type="synonym">Asian wild rice</name>
    <dbReference type="NCBI Taxonomy" id="4529"/>
    <lineage>
        <taxon>Eukaryota</taxon>
        <taxon>Viridiplantae</taxon>
        <taxon>Streptophyta</taxon>
        <taxon>Embryophyta</taxon>
        <taxon>Tracheophyta</taxon>
        <taxon>Spermatophyta</taxon>
        <taxon>Magnoliopsida</taxon>
        <taxon>Liliopsida</taxon>
        <taxon>Poales</taxon>
        <taxon>Poaceae</taxon>
        <taxon>BOP clade</taxon>
        <taxon>Oryzoideae</taxon>
        <taxon>Oryzeae</taxon>
        <taxon>Oryzinae</taxon>
        <taxon>Oryza</taxon>
    </lineage>
</organism>
<proteinExistence type="predicted"/>
<name>A0A0E0NNC5_ORYRU</name>
<dbReference type="Gramene" id="ORUFI02G40130.1">
    <property type="protein sequence ID" value="ORUFI02G40130.1"/>
    <property type="gene ID" value="ORUFI02G40130"/>
</dbReference>